<dbReference type="AlphaFoldDB" id="A0A1L9TQA4"/>
<reference evidence="2" key="1">
    <citation type="journal article" date="2017" name="Genome Biol.">
        <title>Comparative genomics reveals high biological diversity and specific adaptations in the industrially and medically important fungal genus Aspergillus.</title>
        <authorList>
            <person name="de Vries R.P."/>
            <person name="Riley R."/>
            <person name="Wiebenga A."/>
            <person name="Aguilar-Osorio G."/>
            <person name="Amillis S."/>
            <person name="Uchima C.A."/>
            <person name="Anderluh G."/>
            <person name="Asadollahi M."/>
            <person name="Askin M."/>
            <person name="Barry K."/>
            <person name="Battaglia E."/>
            <person name="Bayram O."/>
            <person name="Benocci T."/>
            <person name="Braus-Stromeyer S.A."/>
            <person name="Caldana C."/>
            <person name="Canovas D."/>
            <person name="Cerqueira G.C."/>
            <person name="Chen F."/>
            <person name="Chen W."/>
            <person name="Choi C."/>
            <person name="Clum A."/>
            <person name="Dos Santos R.A."/>
            <person name="Damasio A.R."/>
            <person name="Diallinas G."/>
            <person name="Emri T."/>
            <person name="Fekete E."/>
            <person name="Flipphi M."/>
            <person name="Freyberg S."/>
            <person name="Gallo A."/>
            <person name="Gournas C."/>
            <person name="Habgood R."/>
            <person name="Hainaut M."/>
            <person name="Harispe M.L."/>
            <person name="Henrissat B."/>
            <person name="Hilden K.S."/>
            <person name="Hope R."/>
            <person name="Hossain A."/>
            <person name="Karabika E."/>
            <person name="Karaffa L."/>
            <person name="Karanyi Z."/>
            <person name="Krasevec N."/>
            <person name="Kuo A."/>
            <person name="Kusch H."/>
            <person name="LaButti K."/>
            <person name="Lagendijk E.L."/>
            <person name="Lapidus A."/>
            <person name="Levasseur A."/>
            <person name="Lindquist E."/>
            <person name="Lipzen A."/>
            <person name="Logrieco A.F."/>
            <person name="MacCabe A."/>
            <person name="Maekelae M.R."/>
            <person name="Malavazi I."/>
            <person name="Melin P."/>
            <person name="Meyer V."/>
            <person name="Mielnichuk N."/>
            <person name="Miskei M."/>
            <person name="Molnar A.P."/>
            <person name="Mule G."/>
            <person name="Ngan C.Y."/>
            <person name="Orejas M."/>
            <person name="Orosz E."/>
            <person name="Ouedraogo J.P."/>
            <person name="Overkamp K.M."/>
            <person name="Park H.-S."/>
            <person name="Perrone G."/>
            <person name="Piumi F."/>
            <person name="Punt P.J."/>
            <person name="Ram A.F."/>
            <person name="Ramon A."/>
            <person name="Rauscher S."/>
            <person name="Record E."/>
            <person name="Riano-Pachon D.M."/>
            <person name="Robert V."/>
            <person name="Roehrig J."/>
            <person name="Ruller R."/>
            <person name="Salamov A."/>
            <person name="Salih N.S."/>
            <person name="Samson R.A."/>
            <person name="Sandor E."/>
            <person name="Sanguinetti M."/>
            <person name="Schuetze T."/>
            <person name="Sepcic K."/>
            <person name="Shelest E."/>
            <person name="Sherlock G."/>
            <person name="Sophianopoulou V."/>
            <person name="Squina F.M."/>
            <person name="Sun H."/>
            <person name="Susca A."/>
            <person name="Todd R.B."/>
            <person name="Tsang A."/>
            <person name="Unkles S.E."/>
            <person name="van de Wiele N."/>
            <person name="van Rossen-Uffink D."/>
            <person name="Oliveira J.V."/>
            <person name="Vesth T.C."/>
            <person name="Visser J."/>
            <person name="Yu J.-H."/>
            <person name="Zhou M."/>
            <person name="Andersen M.R."/>
            <person name="Archer D.B."/>
            <person name="Baker S.E."/>
            <person name="Benoit I."/>
            <person name="Brakhage A.A."/>
            <person name="Braus G.H."/>
            <person name="Fischer R."/>
            <person name="Frisvad J.C."/>
            <person name="Goldman G.H."/>
            <person name="Houbraken J."/>
            <person name="Oakley B."/>
            <person name="Pocsi I."/>
            <person name="Scazzocchio C."/>
            <person name="Seiboth B."/>
            <person name="vanKuyk P.A."/>
            <person name="Wortman J."/>
            <person name="Dyer P.S."/>
            <person name="Grigoriev I.V."/>
        </authorList>
    </citation>
    <scope>NUCLEOTIDE SEQUENCE [LARGE SCALE GENOMIC DNA]</scope>
    <source>
        <strain evidence="2">CBS 593.65</strain>
    </source>
</reference>
<gene>
    <name evidence="1" type="ORF">ASPSYDRAFT_830316</name>
</gene>
<dbReference type="RefSeq" id="XP_040705371.1">
    <property type="nucleotide sequence ID" value="XM_040851185.1"/>
</dbReference>
<dbReference type="GeneID" id="63767258"/>
<dbReference type="Proteomes" id="UP000184356">
    <property type="component" value="Unassembled WGS sequence"/>
</dbReference>
<keyword evidence="2" id="KW-1185">Reference proteome</keyword>
<sequence length="149" mass="17264">MLGGLLRYPSIFSPMMSFQFRYIQRPNVCQGRLLSCRTTARHSPSPKPPPLYWIQCFPISHSTAMVMLHLLNREAFRYATCDTRLQAVGFNKQVKQHFPCQIVHCTDHGNTLVFLRRLAVERHCMDNSTSNHRLRREAGELGYLNTQLS</sequence>
<dbReference type="EMBL" id="KV878584">
    <property type="protein sequence ID" value="OJJ61565.1"/>
    <property type="molecule type" value="Genomic_DNA"/>
</dbReference>
<organism evidence="1 2">
    <name type="scientific">Aspergillus sydowii CBS 593.65</name>
    <dbReference type="NCBI Taxonomy" id="1036612"/>
    <lineage>
        <taxon>Eukaryota</taxon>
        <taxon>Fungi</taxon>
        <taxon>Dikarya</taxon>
        <taxon>Ascomycota</taxon>
        <taxon>Pezizomycotina</taxon>
        <taxon>Eurotiomycetes</taxon>
        <taxon>Eurotiomycetidae</taxon>
        <taxon>Eurotiales</taxon>
        <taxon>Aspergillaceae</taxon>
        <taxon>Aspergillus</taxon>
        <taxon>Aspergillus subgen. Nidulantes</taxon>
    </lineage>
</organism>
<proteinExistence type="predicted"/>
<protein>
    <submittedName>
        <fullName evidence="1">Uncharacterized protein</fullName>
    </submittedName>
</protein>
<evidence type="ECO:0000313" key="2">
    <source>
        <dbReference type="Proteomes" id="UP000184356"/>
    </source>
</evidence>
<accession>A0A1L9TQA4</accession>
<name>A0A1L9TQA4_9EURO</name>
<evidence type="ECO:0000313" key="1">
    <source>
        <dbReference type="EMBL" id="OJJ61565.1"/>
    </source>
</evidence>
<dbReference type="VEuPathDB" id="FungiDB:ASPSYDRAFT_830316"/>